<dbReference type="InterPro" id="IPR000866">
    <property type="entry name" value="AhpC/TSA"/>
</dbReference>
<dbReference type="EC" id="1.11.1.24" evidence="3"/>
<comment type="function">
    <text evidence="1">Thiol-specific peroxidase that catalyzes the reduction of hydrogen peroxide and organic hydroperoxides to water and alcohols, respectively. Plays a role in cell protection against oxidative stress by detoxifying peroxides and as sensor of hydrogen peroxide-mediated signaling events.</text>
</comment>
<dbReference type="PANTHER" id="PTHR42801">
    <property type="entry name" value="THIOREDOXIN-DEPENDENT PEROXIDE REDUCTASE"/>
    <property type="match status" value="1"/>
</dbReference>
<keyword evidence="6 15" id="KW-0560">Oxidoreductase</keyword>
<evidence type="ECO:0000313" key="15">
    <source>
        <dbReference type="EMBL" id="AFC25123.1"/>
    </source>
</evidence>
<dbReference type="GO" id="GO:0034599">
    <property type="term" value="P:cellular response to oxidative stress"/>
    <property type="evidence" value="ECO:0007669"/>
    <property type="project" value="TreeGrafter"/>
</dbReference>
<dbReference type="STRING" id="984262.SGRA_2394"/>
<dbReference type="InterPro" id="IPR024706">
    <property type="entry name" value="Peroxiredoxin_AhpC-typ"/>
</dbReference>
<dbReference type="SUPFAM" id="SSF52833">
    <property type="entry name" value="Thioredoxin-like"/>
    <property type="match status" value="1"/>
</dbReference>
<evidence type="ECO:0000256" key="8">
    <source>
        <dbReference type="ARBA" id="ARBA00023284"/>
    </source>
</evidence>
<feature type="domain" description="Thioredoxin" evidence="14">
    <location>
        <begin position="5"/>
        <end position="155"/>
    </location>
</feature>
<reference evidence="15 16" key="1">
    <citation type="journal article" date="2012" name="Stand. Genomic Sci.">
        <title>Complete genome sequencing and analysis of Saprospira grandis str. Lewin, a predatory marine bacterium.</title>
        <authorList>
            <person name="Saw J.H."/>
            <person name="Yuryev A."/>
            <person name="Kanbe M."/>
            <person name="Hou S."/>
            <person name="Young A.G."/>
            <person name="Aizawa S."/>
            <person name="Alam M."/>
        </authorList>
    </citation>
    <scope>NUCLEOTIDE SEQUENCE [LARGE SCALE GENOMIC DNA]</scope>
    <source>
        <strain evidence="15 16">Lewin</strain>
    </source>
</reference>
<evidence type="ECO:0000259" key="14">
    <source>
        <dbReference type="PROSITE" id="PS51352"/>
    </source>
</evidence>
<evidence type="ECO:0000256" key="4">
    <source>
        <dbReference type="ARBA" id="ARBA00022559"/>
    </source>
</evidence>
<evidence type="ECO:0000256" key="13">
    <source>
        <dbReference type="PIRSR" id="PIRSR000239-1"/>
    </source>
</evidence>
<dbReference type="GO" id="GO:0045454">
    <property type="term" value="P:cell redox homeostasis"/>
    <property type="evidence" value="ECO:0007669"/>
    <property type="project" value="TreeGrafter"/>
</dbReference>
<dbReference type="KEGG" id="sgn:SGRA_2394"/>
<evidence type="ECO:0000256" key="3">
    <source>
        <dbReference type="ARBA" id="ARBA00013017"/>
    </source>
</evidence>
<evidence type="ECO:0000256" key="2">
    <source>
        <dbReference type="ARBA" id="ARBA00011245"/>
    </source>
</evidence>
<dbReference type="PIRSF" id="PIRSF000239">
    <property type="entry name" value="AHPC"/>
    <property type="match status" value="1"/>
</dbReference>
<dbReference type="eggNOG" id="COG1225">
    <property type="taxonomic scope" value="Bacteria"/>
</dbReference>
<dbReference type="EMBL" id="CP002831">
    <property type="protein sequence ID" value="AFC25123.1"/>
    <property type="molecule type" value="Genomic_DNA"/>
</dbReference>
<evidence type="ECO:0000256" key="5">
    <source>
        <dbReference type="ARBA" id="ARBA00022862"/>
    </source>
</evidence>
<evidence type="ECO:0000256" key="12">
    <source>
        <dbReference type="ARBA" id="ARBA00049091"/>
    </source>
</evidence>
<dbReference type="NCBIfam" id="NF006960">
    <property type="entry name" value="PRK09437.1"/>
    <property type="match status" value="1"/>
</dbReference>
<comment type="subunit">
    <text evidence="2">Monomer.</text>
</comment>
<dbReference type="GO" id="GO:0008379">
    <property type="term" value="F:thioredoxin peroxidase activity"/>
    <property type="evidence" value="ECO:0007669"/>
    <property type="project" value="TreeGrafter"/>
</dbReference>
<comment type="similarity">
    <text evidence="10">Belongs to the peroxiredoxin family. BCP/PrxQ subfamily.</text>
</comment>
<keyword evidence="5" id="KW-0049">Antioxidant</keyword>
<evidence type="ECO:0000256" key="6">
    <source>
        <dbReference type="ARBA" id="ARBA00023002"/>
    </source>
</evidence>
<evidence type="ECO:0000256" key="9">
    <source>
        <dbReference type="ARBA" id="ARBA00032824"/>
    </source>
</evidence>
<dbReference type="InterPro" id="IPR013766">
    <property type="entry name" value="Thioredoxin_domain"/>
</dbReference>
<dbReference type="FunFam" id="3.40.30.10:FF:000007">
    <property type="entry name" value="Thioredoxin-dependent thiol peroxidase"/>
    <property type="match status" value="1"/>
</dbReference>
<dbReference type="OrthoDB" id="9812811at2"/>
<dbReference type="InterPro" id="IPR050924">
    <property type="entry name" value="Peroxiredoxin_BCP/PrxQ"/>
</dbReference>
<dbReference type="AlphaFoldDB" id="H6L4U8"/>
<dbReference type="InterPro" id="IPR036249">
    <property type="entry name" value="Thioredoxin-like_sf"/>
</dbReference>
<proteinExistence type="inferred from homology"/>
<evidence type="ECO:0000256" key="1">
    <source>
        <dbReference type="ARBA" id="ARBA00003330"/>
    </source>
</evidence>
<evidence type="ECO:0000256" key="10">
    <source>
        <dbReference type="ARBA" id="ARBA00038489"/>
    </source>
</evidence>
<accession>H6L4U8</accession>
<protein>
    <recommendedName>
        <fullName evidence="3">thioredoxin-dependent peroxiredoxin</fullName>
        <ecNumber evidence="3">1.11.1.24</ecNumber>
    </recommendedName>
    <alternativeName>
        <fullName evidence="9">Thioredoxin peroxidase</fullName>
    </alternativeName>
    <alternativeName>
        <fullName evidence="11">Thioredoxin-dependent peroxiredoxin Bcp</fullName>
    </alternativeName>
</protein>
<dbReference type="CDD" id="cd03017">
    <property type="entry name" value="PRX_BCP"/>
    <property type="match status" value="1"/>
</dbReference>
<feature type="active site" description="Cysteine sulfenic acid (-SOH) intermediate; for peroxidase activity" evidence="13">
    <location>
        <position position="47"/>
    </location>
</feature>
<evidence type="ECO:0000313" key="16">
    <source>
        <dbReference type="Proteomes" id="UP000007519"/>
    </source>
</evidence>
<gene>
    <name evidence="15" type="ordered locus">SGRA_2394</name>
</gene>
<keyword evidence="8" id="KW-0676">Redox-active center</keyword>
<keyword evidence="7" id="KW-1015">Disulfide bond</keyword>
<comment type="catalytic activity">
    <reaction evidence="12">
        <text>a hydroperoxide + [thioredoxin]-dithiol = an alcohol + [thioredoxin]-disulfide + H2O</text>
        <dbReference type="Rhea" id="RHEA:62620"/>
        <dbReference type="Rhea" id="RHEA-COMP:10698"/>
        <dbReference type="Rhea" id="RHEA-COMP:10700"/>
        <dbReference type="ChEBI" id="CHEBI:15377"/>
        <dbReference type="ChEBI" id="CHEBI:29950"/>
        <dbReference type="ChEBI" id="CHEBI:30879"/>
        <dbReference type="ChEBI" id="CHEBI:35924"/>
        <dbReference type="ChEBI" id="CHEBI:50058"/>
        <dbReference type="EC" id="1.11.1.24"/>
    </reaction>
</comment>
<name>H6L4U8_SAPGL</name>
<evidence type="ECO:0000256" key="11">
    <source>
        <dbReference type="ARBA" id="ARBA00042639"/>
    </source>
</evidence>
<dbReference type="GO" id="GO:0005737">
    <property type="term" value="C:cytoplasm"/>
    <property type="evidence" value="ECO:0007669"/>
    <property type="project" value="TreeGrafter"/>
</dbReference>
<sequence length="157" mass="17474">MAVTLKAGDKAPNFEGKDQNGKSISLADFSGKTLILYFYPKDDTPGCTKEACNLRDNYEALLEQGYAVVGVSPDGEASHQKFIEKYSLPFPLIADEEKEIMEAYGTWGEKNMYGKIKLGVLRTTFIIDGEGVILKVFKRPKTAEHTEQILKAMEKLS</sequence>
<dbReference type="Gene3D" id="3.40.30.10">
    <property type="entry name" value="Glutaredoxin"/>
    <property type="match status" value="1"/>
</dbReference>
<dbReference type="RefSeq" id="WP_015692738.1">
    <property type="nucleotide sequence ID" value="NC_016940.1"/>
</dbReference>
<keyword evidence="4 15" id="KW-0575">Peroxidase</keyword>
<dbReference type="PROSITE" id="PS51352">
    <property type="entry name" value="THIOREDOXIN_2"/>
    <property type="match status" value="1"/>
</dbReference>
<dbReference type="HOGENOM" id="CLU_042529_14_1_10"/>
<organism evidence="15 16">
    <name type="scientific">Saprospira grandis (strain Lewin)</name>
    <dbReference type="NCBI Taxonomy" id="984262"/>
    <lineage>
        <taxon>Bacteria</taxon>
        <taxon>Pseudomonadati</taxon>
        <taxon>Bacteroidota</taxon>
        <taxon>Saprospiria</taxon>
        <taxon>Saprospirales</taxon>
        <taxon>Saprospiraceae</taxon>
        <taxon>Saprospira</taxon>
    </lineage>
</organism>
<keyword evidence="16" id="KW-1185">Reference proteome</keyword>
<dbReference type="Proteomes" id="UP000007519">
    <property type="component" value="Chromosome"/>
</dbReference>
<dbReference type="PANTHER" id="PTHR42801:SF4">
    <property type="entry name" value="AHPC_TSA FAMILY PROTEIN"/>
    <property type="match status" value="1"/>
</dbReference>
<dbReference type="Pfam" id="PF00578">
    <property type="entry name" value="AhpC-TSA"/>
    <property type="match status" value="1"/>
</dbReference>
<evidence type="ECO:0000256" key="7">
    <source>
        <dbReference type="ARBA" id="ARBA00023157"/>
    </source>
</evidence>